<dbReference type="PANTHER" id="PTHR11046:SF25">
    <property type="match status" value="1"/>
</dbReference>
<dbReference type="OrthoDB" id="6414146at2759"/>
<protein>
    <submittedName>
        <fullName evidence="2">Uncharacterized protein</fullName>
    </submittedName>
</protein>
<keyword evidence="3" id="KW-1185">Reference proteome</keyword>
<evidence type="ECO:0000313" key="2">
    <source>
        <dbReference type="EMBL" id="PIK53027.1"/>
    </source>
</evidence>
<organism evidence="2 3">
    <name type="scientific">Stichopus japonicus</name>
    <name type="common">Sea cucumber</name>
    <dbReference type="NCBI Taxonomy" id="307972"/>
    <lineage>
        <taxon>Eukaryota</taxon>
        <taxon>Metazoa</taxon>
        <taxon>Echinodermata</taxon>
        <taxon>Eleutherozoa</taxon>
        <taxon>Echinozoa</taxon>
        <taxon>Holothuroidea</taxon>
        <taxon>Aspidochirotacea</taxon>
        <taxon>Aspidochirotida</taxon>
        <taxon>Stichopodidae</taxon>
        <taxon>Apostichopus</taxon>
    </lineage>
</organism>
<evidence type="ECO:0000313" key="3">
    <source>
        <dbReference type="Proteomes" id="UP000230750"/>
    </source>
</evidence>
<keyword evidence="1" id="KW-0378">Hydrolase</keyword>
<reference evidence="2 3" key="1">
    <citation type="journal article" date="2017" name="PLoS Biol.">
        <title>The sea cucumber genome provides insights into morphological evolution and visceral regeneration.</title>
        <authorList>
            <person name="Zhang X."/>
            <person name="Sun L."/>
            <person name="Yuan J."/>
            <person name="Sun Y."/>
            <person name="Gao Y."/>
            <person name="Zhang L."/>
            <person name="Li S."/>
            <person name="Dai H."/>
            <person name="Hamel J.F."/>
            <person name="Liu C."/>
            <person name="Yu Y."/>
            <person name="Liu S."/>
            <person name="Lin W."/>
            <person name="Guo K."/>
            <person name="Jin S."/>
            <person name="Xu P."/>
            <person name="Storey K.B."/>
            <person name="Huan P."/>
            <person name="Zhang T."/>
            <person name="Zhou Y."/>
            <person name="Zhang J."/>
            <person name="Lin C."/>
            <person name="Li X."/>
            <person name="Xing L."/>
            <person name="Huo D."/>
            <person name="Sun M."/>
            <person name="Wang L."/>
            <person name="Mercier A."/>
            <person name="Li F."/>
            <person name="Yang H."/>
            <person name="Xiang J."/>
        </authorList>
    </citation>
    <scope>NUCLEOTIDE SEQUENCE [LARGE SCALE GENOMIC DNA]</scope>
    <source>
        <strain evidence="2">Shaxun</strain>
        <tissue evidence="2">Muscle</tissue>
    </source>
</reference>
<gene>
    <name evidence="2" type="ORF">BSL78_10088</name>
</gene>
<sequence length="191" mass="21218">MAQLKHTSYVTMLASTETGTYGLGLGELLTETVDALLHEAIEAMTELLSLENVDAEETPPQGKNTMTDRCVVNKKFVQLLEEWREVLQETTNWDELSEEVKDAMTTINDFYCGKHLVLNLQDFVGAALKEWEQVESTTGKLGREKHLPWSRKSESATFLAIRAVCEAYGPDASAQAGSPNELTGYLDEIGE</sequence>
<evidence type="ECO:0000256" key="1">
    <source>
        <dbReference type="ARBA" id="ARBA00022722"/>
    </source>
</evidence>
<dbReference type="Proteomes" id="UP000230750">
    <property type="component" value="Unassembled WGS sequence"/>
</dbReference>
<dbReference type="PANTHER" id="PTHR11046">
    <property type="entry name" value="OLIGORIBONUCLEASE, MITOCHONDRIAL"/>
    <property type="match status" value="1"/>
</dbReference>
<dbReference type="GO" id="GO:0000175">
    <property type="term" value="F:3'-5'-RNA exonuclease activity"/>
    <property type="evidence" value="ECO:0007669"/>
    <property type="project" value="InterPro"/>
</dbReference>
<accession>A0A2G8KYE8</accession>
<dbReference type="EMBL" id="MRZV01000305">
    <property type="protein sequence ID" value="PIK53027.1"/>
    <property type="molecule type" value="Genomic_DNA"/>
</dbReference>
<proteinExistence type="predicted"/>
<dbReference type="InterPro" id="IPR022894">
    <property type="entry name" value="Oligoribonuclease"/>
</dbReference>
<dbReference type="AlphaFoldDB" id="A0A2G8KYE8"/>
<keyword evidence="1" id="KW-0540">Nuclease</keyword>
<name>A0A2G8KYE8_STIJA</name>
<comment type="caution">
    <text evidence="2">The sequence shown here is derived from an EMBL/GenBank/DDBJ whole genome shotgun (WGS) entry which is preliminary data.</text>
</comment>